<dbReference type="GO" id="GO:0016811">
    <property type="term" value="F:hydrolase activity, acting on carbon-nitrogen (but not peptide) bonds, in linear amides"/>
    <property type="evidence" value="ECO:0007669"/>
    <property type="project" value="InterPro"/>
</dbReference>
<dbReference type="RefSeq" id="WP_121302465.1">
    <property type="nucleotide sequence ID" value="NZ_RBWW01000001.1"/>
</dbReference>
<dbReference type="Gene3D" id="3.10.28.20">
    <property type="entry name" value="Acetamidase/Formamidase-like domains"/>
    <property type="match status" value="1"/>
</dbReference>
<dbReference type="PANTHER" id="PTHR31891">
    <property type="entry name" value="FORMAMIDASE C869.04-RELATED"/>
    <property type="match status" value="1"/>
</dbReference>
<dbReference type="InterPro" id="IPR004304">
    <property type="entry name" value="FmdA_AmdA"/>
</dbReference>
<sequence length="388" mass="41741">MKRRRLMKAAGALGLLGAGTGSQVLGDNVDIAAAQADDGTDTQEGDDSYEVDTVVESTTENVVWGAIDPTKEPIERVESGSVVQIETISHEGILEDQPGPEEFFTNAGIPESEILEDQVSVYEEVPHDGAGPHVVTGPVYIEDAEPGDVLEVEVLDIDFRVPYGANTMRQRKGGLPSEFTWNDSEVIEFDLDRGVAELSDTTEIPLDPFQGIMAVGPTATTGRVNSVPPGPFGGNIDIQGTGVGTTLYFPVFAPGALFFTGDGHALQGNGEVDLTALETSLTPTFRFTLHKDAQQMDWPVAETDEDVYVMGINDDLDNAMEQALREAISLLVHQKDMTPTEAYRLLSLAGNFNVSQIVDINKGIHGKIPKGIFTDGFEIDPQTLGESF</sequence>
<dbReference type="AlphaFoldDB" id="A0A495R335"/>
<dbReference type="SUPFAM" id="SSF141130">
    <property type="entry name" value="Acetamidase/Formamidase-like"/>
    <property type="match status" value="1"/>
</dbReference>
<gene>
    <name evidence="1" type="ORF">BDK61_1021</name>
</gene>
<protein>
    <submittedName>
        <fullName evidence="1">Acetamidase/formamidase</fullName>
    </submittedName>
</protein>
<dbReference type="Proteomes" id="UP000268233">
    <property type="component" value="Unassembled WGS sequence"/>
</dbReference>
<name>A0A495R335_9EURY</name>
<proteinExistence type="predicted"/>
<dbReference type="EMBL" id="RBWW01000001">
    <property type="protein sequence ID" value="RKS81727.1"/>
    <property type="molecule type" value="Genomic_DNA"/>
</dbReference>
<dbReference type="PANTHER" id="PTHR31891:SF1">
    <property type="entry name" value="FORMAMIDASE C869.04-RELATED"/>
    <property type="match status" value="1"/>
</dbReference>
<keyword evidence="2" id="KW-1185">Reference proteome</keyword>
<evidence type="ECO:0000313" key="1">
    <source>
        <dbReference type="EMBL" id="RKS81727.1"/>
    </source>
</evidence>
<dbReference type="Pfam" id="PF03069">
    <property type="entry name" value="FmdA_AmdA"/>
    <property type="match status" value="2"/>
</dbReference>
<comment type="caution">
    <text evidence="1">The sequence shown here is derived from an EMBL/GenBank/DDBJ whole genome shotgun (WGS) entry which is preliminary data.</text>
</comment>
<evidence type="ECO:0000313" key="2">
    <source>
        <dbReference type="Proteomes" id="UP000268233"/>
    </source>
</evidence>
<dbReference type="Gene3D" id="2.60.120.580">
    <property type="entry name" value="Acetamidase/Formamidase-like domains"/>
    <property type="match status" value="2"/>
</dbReference>
<accession>A0A495R335</accession>
<organism evidence="1 2">
    <name type="scientific">Haloarcula quadrata</name>
    <dbReference type="NCBI Taxonomy" id="182779"/>
    <lineage>
        <taxon>Archaea</taxon>
        <taxon>Methanobacteriati</taxon>
        <taxon>Methanobacteriota</taxon>
        <taxon>Stenosarchaea group</taxon>
        <taxon>Halobacteria</taxon>
        <taxon>Halobacteriales</taxon>
        <taxon>Haloarculaceae</taxon>
        <taxon>Haloarcula</taxon>
    </lineage>
</organism>
<reference evidence="1 2" key="1">
    <citation type="submission" date="2018-10" db="EMBL/GenBank/DDBJ databases">
        <title>Genomic Encyclopedia of Archaeal and Bacterial Type Strains, Phase II (KMG-II): from individual species to whole genera.</title>
        <authorList>
            <person name="Goeker M."/>
        </authorList>
    </citation>
    <scope>NUCLEOTIDE SEQUENCE [LARGE SCALE GENOMIC DNA]</scope>
    <source>
        <strain evidence="1 2">DSM 11927</strain>
    </source>
</reference>